<dbReference type="InterPro" id="IPR023368">
    <property type="entry name" value="UPF0066_cons_site"/>
</dbReference>
<dbReference type="InterPro" id="IPR023370">
    <property type="entry name" value="TrmO-like_N"/>
</dbReference>
<dbReference type="SUPFAM" id="SSF118196">
    <property type="entry name" value="YaeB-like"/>
    <property type="match status" value="1"/>
</dbReference>
<dbReference type="OrthoDB" id="9804309at2"/>
<keyword evidence="1" id="KW-0949">S-adenosyl-L-methionine</keyword>
<evidence type="ECO:0000256" key="2">
    <source>
        <dbReference type="ARBA" id="ARBA00033753"/>
    </source>
</evidence>
<protein>
    <submittedName>
        <fullName evidence="4">Uncharacterized domain UPF0066</fullName>
    </submittedName>
</protein>
<dbReference type="Proteomes" id="UP000045545">
    <property type="component" value="Unassembled WGS sequence"/>
</dbReference>
<dbReference type="Pfam" id="PF01980">
    <property type="entry name" value="TrmO_N"/>
    <property type="match status" value="1"/>
</dbReference>
<dbReference type="AlphaFoldDB" id="A0A0E4C8Q6"/>
<dbReference type="PROSITE" id="PS01318">
    <property type="entry name" value="TSAA_1"/>
    <property type="match status" value="1"/>
</dbReference>
<dbReference type="InterPro" id="IPR040372">
    <property type="entry name" value="YaeB-like"/>
</dbReference>
<dbReference type="InterPro" id="IPR036413">
    <property type="entry name" value="YaeB-like_sf"/>
</dbReference>
<name>A0A0E4C8Q6_9FIRM</name>
<dbReference type="CDD" id="cd09281">
    <property type="entry name" value="UPF0066"/>
    <property type="match status" value="1"/>
</dbReference>
<dbReference type="EMBL" id="CGIH01000027">
    <property type="protein sequence ID" value="CFX62149.1"/>
    <property type="molecule type" value="Genomic_DNA"/>
</dbReference>
<dbReference type="Gene3D" id="2.40.30.70">
    <property type="entry name" value="YaeB-like"/>
    <property type="match status" value="1"/>
</dbReference>
<evidence type="ECO:0000313" key="5">
    <source>
        <dbReference type="Proteomes" id="UP000045545"/>
    </source>
</evidence>
<evidence type="ECO:0000256" key="1">
    <source>
        <dbReference type="ARBA" id="ARBA00022691"/>
    </source>
</evidence>
<dbReference type="RefSeq" id="WP_046497300.1">
    <property type="nucleotide sequence ID" value="NZ_CGIH01000027.1"/>
</dbReference>
<gene>
    <name evidence="4" type="ORF">1531</name>
</gene>
<dbReference type="PANTHER" id="PTHR12818:SF0">
    <property type="entry name" value="TRNA (ADENINE(37)-N6)-METHYLTRANSFERASE"/>
    <property type="match status" value="1"/>
</dbReference>
<comment type="similarity">
    <text evidence="2">Belongs to the tRNA methyltransferase O family.</text>
</comment>
<dbReference type="STRING" id="690567.1531"/>
<keyword evidence="5" id="KW-1185">Reference proteome</keyword>
<evidence type="ECO:0000259" key="3">
    <source>
        <dbReference type="PROSITE" id="PS51668"/>
    </source>
</evidence>
<reference evidence="4 5" key="1">
    <citation type="submission" date="2015-03" db="EMBL/GenBank/DDBJ databases">
        <authorList>
            <person name="Murphy D."/>
        </authorList>
    </citation>
    <scope>NUCLEOTIDE SEQUENCE [LARGE SCALE GENOMIC DNA]</scope>
    <source>
        <strain evidence="4 5">OL-4</strain>
    </source>
</reference>
<dbReference type="PROSITE" id="PS51668">
    <property type="entry name" value="TSAA_2"/>
    <property type="match status" value="1"/>
</dbReference>
<accession>A0A0E4C8Q6</accession>
<dbReference type="PANTHER" id="PTHR12818">
    <property type="entry name" value="TRNA (ADENINE(37)-N6)-METHYLTRANSFERASE"/>
    <property type="match status" value="1"/>
</dbReference>
<dbReference type="InterPro" id="IPR036414">
    <property type="entry name" value="YaeB_N_sf"/>
</dbReference>
<sequence>MQPVYFEPIGVIHSPFKNVDEIPRQSIYAADTRAFIELKEELRAGLYTLDESPYIVVLFFFHQAGECLLQQRSRHDETLRGVFATRSPRRPNPIGMTIVKLVRITENWLEIEGVDMLDGTPVLDIKPYSAGLNPPESSNK</sequence>
<feature type="domain" description="TsaA-like" evidence="3">
    <location>
        <begin position="6"/>
        <end position="137"/>
    </location>
</feature>
<dbReference type="NCBIfam" id="TIGR00104">
    <property type="entry name" value="tRNA_TsaA"/>
    <property type="match status" value="1"/>
</dbReference>
<organism evidence="4 5">
    <name type="scientific">Syntrophomonas zehnderi OL-4</name>
    <dbReference type="NCBI Taxonomy" id="690567"/>
    <lineage>
        <taxon>Bacteria</taxon>
        <taxon>Bacillati</taxon>
        <taxon>Bacillota</taxon>
        <taxon>Clostridia</taxon>
        <taxon>Eubacteriales</taxon>
        <taxon>Syntrophomonadaceae</taxon>
        <taxon>Syntrophomonas</taxon>
    </lineage>
</organism>
<proteinExistence type="inferred from homology"/>
<evidence type="ECO:0000313" key="4">
    <source>
        <dbReference type="EMBL" id="CFX62149.1"/>
    </source>
</evidence>